<dbReference type="PANTHER" id="PTHR34218:SF3">
    <property type="entry name" value="ACYL-HOMOSERINE LACTONE ACYLASE PVDQ"/>
    <property type="match status" value="1"/>
</dbReference>
<protein>
    <recommendedName>
        <fullName evidence="8">Acyl-homoserine-lactone acylase</fullName>
    </recommendedName>
</protein>
<reference evidence="6 7" key="2">
    <citation type="journal article" date="2009" name="PLoS ONE">
        <title>The photosynthetic apparatus and its regulation in the aerobic gammaproteobacterium Congregibacter litoralis gen. nov., sp. nov.</title>
        <authorList>
            <person name="Spring S."/>
            <person name="Lunsdorf H."/>
            <person name="Fuchs B.M."/>
            <person name="Tindall B.J."/>
        </authorList>
    </citation>
    <scope>NUCLEOTIDE SEQUENCE [LARGE SCALE GENOMIC DNA]</scope>
    <source>
        <strain evidence="6">KT71</strain>
    </source>
</reference>
<evidence type="ECO:0000256" key="5">
    <source>
        <dbReference type="PIRSR" id="PIRSR001227-1"/>
    </source>
</evidence>
<dbReference type="CDD" id="cd01936">
    <property type="entry name" value="Ntn_CA"/>
    <property type="match status" value="1"/>
</dbReference>
<comment type="similarity">
    <text evidence="1">Belongs to the peptidase S45 family.</text>
</comment>
<evidence type="ECO:0000256" key="2">
    <source>
        <dbReference type="ARBA" id="ARBA00022729"/>
    </source>
</evidence>
<name>A4ADI9_9GAMM</name>
<dbReference type="GO" id="GO:0016811">
    <property type="term" value="F:hydrolase activity, acting on carbon-nitrogen (but not peptide) bonds, in linear amides"/>
    <property type="evidence" value="ECO:0007669"/>
    <property type="project" value="InterPro"/>
</dbReference>
<evidence type="ECO:0008006" key="8">
    <source>
        <dbReference type="Google" id="ProtNLM"/>
    </source>
</evidence>
<dbReference type="InterPro" id="IPR023343">
    <property type="entry name" value="Penicillin_amidase_dom1"/>
</dbReference>
<dbReference type="Gene3D" id="1.10.439.10">
    <property type="entry name" value="Penicillin Amidohydrolase, domain 1"/>
    <property type="match status" value="1"/>
</dbReference>
<evidence type="ECO:0000313" key="6">
    <source>
        <dbReference type="EMBL" id="EAQ95987.1"/>
    </source>
</evidence>
<dbReference type="Gene3D" id="2.30.120.10">
    <property type="match status" value="1"/>
</dbReference>
<reference evidence="6 7" key="1">
    <citation type="journal article" date="2007" name="Proc. Natl. Acad. Sci. U.S.A.">
        <title>Characterization of a marine gammaproteobacterium capable of aerobic anoxygenic photosynthesis.</title>
        <authorList>
            <person name="Fuchs B.M."/>
            <person name="Spring S."/>
            <person name="Teeling H."/>
            <person name="Quast C."/>
            <person name="Wulf J."/>
            <person name="Schattenhofer M."/>
            <person name="Yan S."/>
            <person name="Ferriera S."/>
            <person name="Johnson J."/>
            <person name="Glockner F.O."/>
            <person name="Amann R."/>
        </authorList>
    </citation>
    <scope>NUCLEOTIDE SEQUENCE [LARGE SCALE GENOMIC DNA]</scope>
    <source>
        <strain evidence="6">KT71</strain>
    </source>
</reference>
<gene>
    <name evidence="6" type="ORF">KT71_18327</name>
</gene>
<keyword evidence="3" id="KW-0378">Hydrolase</keyword>
<dbReference type="OrthoDB" id="9760084at2"/>
<evidence type="ECO:0000256" key="1">
    <source>
        <dbReference type="ARBA" id="ARBA00006586"/>
    </source>
</evidence>
<dbReference type="AlphaFoldDB" id="A4ADI9"/>
<proteinExistence type="inferred from homology"/>
<dbReference type="eggNOG" id="COG2366">
    <property type="taxonomic scope" value="Bacteria"/>
</dbReference>
<keyword evidence="2" id="KW-0732">Signal</keyword>
<dbReference type="STRING" id="314285.KT71_18327"/>
<keyword evidence="7" id="KW-1185">Reference proteome</keyword>
<feature type="active site" description="Nucleophile" evidence="5">
    <location>
        <position position="254"/>
    </location>
</feature>
<dbReference type="InterPro" id="IPR029055">
    <property type="entry name" value="Ntn_hydrolases_N"/>
</dbReference>
<dbReference type="EMBL" id="AAOA02000001">
    <property type="protein sequence ID" value="EAQ95987.1"/>
    <property type="molecule type" value="Genomic_DNA"/>
</dbReference>
<evidence type="ECO:0000256" key="4">
    <source>
        <dbReference type="ARBA" id="ARBA00023145"/>
    </source>
</evidence>
<dbReference type="GO" id="GO:0017000">
    <property type="term" value="P:antibiotic biosynthetic process"/>
    <property type="evidence" value="ECO:0007669"/>
    <property type="project" value="InterPro"/>
</dbReference>
<dbReference type="SUPFAM" id="SSF56235">
    <property type="entry name" value="N-terminal nucleophile aminohydrolases (Ntn hydrolases)"/>
    <property type="match status" value="1"/>
</dbReference>
<dbReference type="MEROPS" id="S45.004"/>
<dbReference type="Pfam" id="PF01804">
    <property type="entry name" value="Penicil_amidase"/>
    <property type="match status" value="1"/>
</dbReference>
<dbReference type="Proteomes" id="UP000019205">
    <property type="component" value="Chromosome"/>
</dbReference>
<organism evidence="6 7">
    <name type="scientific">Congregibacter litoralis KT71</name>
    <dbReference type="NCBI Taxonomy" id="314285"/>
    <lineage>
        <taxon>Bacteria</taxon>
        <taxon>Pseudomonadati</taxon>
        <taxon>Pseudomonadota</taxon>
        <taxon>Gammaproteobacteria</taxon>
        <taxon>Cellvibrionales</taxon>
        <taxon>Halieaceae</taxon>
        <taxon>Congregibacter</taxon>
    </lineage>
</organism>
<dbReference type="InterPro" id="IPR043146">
    <property type="entry name" value="Penicillin_amidase_N_B-knob"/>
</dbReference>
<comment type="caution">
    <text evidence="6">The sequence shown here is derived from an EMBL/GenBank/DDBJ whole genome shotgun (WGS) entry which is preliminary data.</text>
</comment>
<dbReference type="InterPro" id="IPR014395">
    <property type="entry name" value="Pen/GL7ACA/AHL_acylase"/>
</dbReference>
<dbReference type="InterPro" id="IPR002692">
    <property type="entry name" value="S45"/>
</dbReference>
<dbReference type="Gene3D" id="3.60.20.10">
    <property type="entry name" value="Glutamine Phosphoribosylpyrophosphate, subunit 1, domain 1"/>
    <property type="match status" value="1"/>
</dbReference>
<dbReference type="PIRSF" id="PIRSF001227">
    <property type="entry name" value="Pen_acylase"/>
    <property type="match status" value="1"/>
</dbReference>
<dbReference type="Gene3D" id="1.10.1400.10">
    <property type="match status" value="1"/>
</dbReference>
<accession>A4ADI9</accession>
<dbReference type="HOGENOM" id="CLU_017615_0_0_6"/>
<dbReference type="PANTHER" id="PTHR34218">
    <property type="entry name" value="PEPTIDASE S45 PENICILLIN AMIDASE"/>
    <property type="match status" value="1"/>
</dbReference>
<evidence type="ECO:0000256" key="3">
    <source>
        <dbReference type="ARBA" id="ARBA00022801"/>
    </source>
</evidence>
<keyword evidence="4" id="KW-0865">Zymogen</keyword>
<evidence type="ECO:0000313" key="7">
    <source>
        <dbReference type="Proteomes" id="UP000019205"/>
    </source>
</evidence>
<sequence length="835" mass="90820">MPLALASLTRCSSSVNENSENRRGASTSTRTRFFGGLVLLQALLCAPVSLADTAQSMARTDSDASLMPEGGYRVTIRKGPYGVPHIQADDYGSLGYGEAYAAAHDHVCNMALALLQARGESARYLGAGANNSNIALDAVVHGLDLRAQAEIALAAQDAETRRWLAGYSAGYNRYLDKHRGSRNSSWCSGAEWLRNATPLDHMTRMVMAAQTLPRMSGAIANVQPPTEASELAGNGSAALELAALDAASLEGMGSNGWALGSEYTENGRGMLLANPHYPWYGESRFWEKHLTIPGKLNIYGAHLLGSPGVSIGFNENLGWTHTVSASQRLVLYRLELDPENPMRYRYGDDWRDIEARVVTFPLRDANGEVTQHEHTVYVSDHGPLLSMPGMTWDGTYAYAARDANVGNHSLLAQWKAMGEARSLDEFIQAHRKYNAMPWVNTIATSADGRALYLDNSTVGNLSDEAQALWKASLTSDPLAAQLYQGRRMVLLNARDPRNTWIDDDSAPIAGTVPFAERPLIERRDYVFNSNDSYWLSSPRQPTTGHSILYGPAESARSLRTRMNVRMLENDYGDAGDDGLFAIHEIQKALFSNRGLTAELLLPELITICRASAEDLQNACDVLAAYDGSLNLDSPGAPLFREWITRYDRLDTVSTGKLFKEPFDASQPAMTPTALGDAELALQSLKDAVAVMNAAGMPLNASLRDTQFAWRAGKAIPVHGGNGFEGVANLQMAGNPAASPIAGIKPAKIADSRYLTDKGYPVVHGSSFIYTLGFDDHGPVAEALLSYSQSGNPRSPHFRDQTALYAKKQWRKVAFHESDIAATARSIRVLRSGDSP</sequence>
<dbReference type="RefSeq" id="WP_008296105.1">
    <property type="nucleotide sequence ID" value="NZ_CM002299.1"/>
</dbReference>
<dbReference type="InterPro" id="IPR043147">
    <property type="entry name" value="Penicillin_amidase_A-knob"/>
</dbReference>